<evidence type="ECO:0000259" key="2">
    <source>
        <dbReference type="Pfam" id="PF03633"/>
    </source>
</evidence>
<organism evidence="4 5">
    <name type="scientific">Dyadobacter linearis</name>
    <dbReference type="NCBI Taxonomy" id="2823330"/>
    <lineage>
        <taxon>Bacteria</taxon>
        <taxon>Pseudomonadati</taxon>
        <taxon>Bacteroidota</taxon>
        <taxon>Cytophagia</taxon>
        <taxon>Cytophagales</taxon>
        <taxon>Spirosomataceae</taxon>
        <taxon>Dyadobacter</taxon>
    </lineage>
</organism>
<feature type="chain" id="PRO_5046338949" description="Glycoside hydrolase" evidence="1">
    <location>
        <begin position="20"/>
        <end position="522"/>
    </location>
</feature>
<dbReference type="Pfam" id="PF03633">
    <property type="entry name" value="Glyco_hydro_65C"/>
    <property type="match status" value="1"/>
</dbReference>
<dbReference type="PROSITE" id="PS51257">
    <property type="entry name" value="PROKAR_LIPOPROTEIN"/>
    <property type="match status" value="1"/>
</dbReference>
<dbReference type="InterPro" id="IPR054491">
    <property type="entry name" value="MGH1-like_GH"/>
</dbReference>
<dbReference type="SUPFAM" id="SSF48208">
    <property type="entry name" value="Six-hairpin glycosidases"/>
    <property type="match status" value="1"/>
</dbReference>
<name>A0ABN7R490_9BACT</name>
<evidence type="ECO:0000313" key="4">
    <source>
        <dbReference type="EMBL" id="CAG5068955.1"/>
    </source>
</evidence>
<feature type="domain" description="Glycoside hydrolase family 65 C-terminal" evidence="2">
    <location>
        <begin position="444"/>
        <end position="500"/>
    </location>
</feature>
<protein>
    <recommendedName>
        <fullName evidence="6">Glycoside hydrolase</fullName>
    </recommendedName>
</protein>
<evidence type="ECO:0008006" key="6">
    <source>
        <dbReference type="Google" id="ProtNLM"/>
    </source>
</evidence>
<gene>
    <name evidence="4" type="ORF">DYBT9623_01688</name>
</gene>
<evidence type="ECO:0000259" key="3">
    <source>
        <dbReference type="Pfam" id="PF22422"/>
    </source>
</evidence>
<dbReference type="Proteomes" id="UP000679725">
    <property type="component" value="Unassembled WGS sequence"/>
</dbReference>
<evidence type="ECO:0000256" key="1">
    <source>
        <dbReference type="SAM" id="SignalP"/>
    </source>
</evidence>
<dbReference type="Pfam" id="PF22422">
    <property type="entry name" value="MGH1-like_GH"/>
    <property type="match status" value="1"/>
</dbReference>
<sequence>MKYTLVLLLIFVAFTTSCSKRTHSNAVLNAESFRHHVERFNAMEDENKVNAISNAQSWDWMKANIPLFECPQYNFQEIYYYRWWTFRKHLHQTPQGYIITEFLVDRNYADKYNMISCALGHHIYEGRWLRNPQYLNDYVHVWFRGNEGGRMKKLLTFSSWTADALLNRYKVNLDQKYLTNLLPDLQDEYKTWEKDRRTPSGLFWQTDVKDGMEESLSGGRREQNARPTINSYMYGNAKALAEIAALDGKPEVASLYSAKADTLKRLIENKLWNAESQFFETVKKQGTGDFAGVREAIGYIPWYFNLPEKKHDEAWKQVSDPKGFLAPFGLTTAERRHPEFRTHGCCKCEWDGAVWPFATSQTLTGMANRMNQPDHENLADTTYFRLMELYVESQYYRGKPYIGEYLDETTGYWLKGDQERSRYYNHSTFNDLIITGLVGLRPRTDNIIEVNPLIPQEKWDWFCLDNVLYHGNILTIIWDKTGEHYKKGKGLTLFSNGKKIGSSPNLERLLIQNSNHNPENKL</sequence>
<feature type="domain" description="Mannosylglycerate hydrolase MGH1-like glycoside hydrolase" evidence="3">
    <location>
        <begin position="111"/>
        <end position="427"/>
    </location>
</feature>
<dbReference type="InterPro" id="IPR005194">
    <property type="entry name" value="Glyco_hydro_65_C"/>
</dbReference>
<comment type="caution">
    <text evidence="4">The sequence shown here is derived from an EMBL/GenBank/DDBJ whole genome shotgun (WGS) entry which is preliminary data.</text>
</comment>
<keyword evidence="1" id="KW-0732">Signal</keyword>
<proteinExistence type="predicted"/>
<dbReference type="RefSeq" id="WP_229254587.1">
    <property type="nucleotide sequence ID" value="NZ_CAJRAU010000002.1"/>
</dbReference>
<dbReference type="Gene3D" id="1.50.10.10">
    <property type="match status" value="1"/>
</dbReference>
<dbReference type="EMBL" id="CAJRAU010000002">
    <property type="protein sequence ID" value="CAG5068955.1"/>
    <property type="molecule type" value="Genomic_DNA"/>
</dbReference>
<dbReference type="InterPro" id="IPR008928">
    <property type="entry name" value="6-hairpin_glycosidase_sf"/>
</dbReference>
<accession>A0ABN7R490</accession>
<keyword evidence="5" id="KW-1185">Reference proteome</keyword>
<feature type="signal peptide" evidence="1">
    <location>
        <begin position="1"/>
        <end position="19"/>
    </location>
</feature>
<dbReference type="InterPro" id="IPR012341">
    <property type="entry name" value="6hp_glycosidase-like_sf"/>
</dbReference>
<evidence type="ECO:0000313" key="5">
    <source>
        <dbReference type="Proteomes" id="UP000679725"/>
    </source>
</evidence>
<reference evidence="4 5" key="1">
    <citation type="submission" date="2021-04" db="EMBL/GenBank/DDBJ databases">
        <authorList>
            <person name="Rodrigo-Torres L."/>
            <person name="Arahal R. D."/>
            <person name="Lucena T."/>
        </authorList>
    </citation>
    <scope>NUCLEOTIDE SEQUENCE [LARGE SCALE GENOMIC DNA]</scope>
    <source>
        <strain evidence="4 5">CECT 9623</strain>
    </source>
</reference>